<evidence type="ECO:0000313" key="1">
    <source>
        <dbReference type="EMBL" id="CCE33059.1"/>
    </source>
</evidence>
<dbReference type="Proteomes" id="UP000016801">
    <property type="component" value="Unassembled WGS sequence"/>
</dbReference>
<dbReference type="HOGENOM" id="CLU_2468883_0_0_1"/>
<gene>
    <name evidence="1" type="ORF">CPUR_06982</name>
</gene>
<sequence length="88" mass="10192">MGTVLQDDDPLPPDEIDAIRTQTTTAQSTALEELWPLIEVTLSRMSKAKIFTNVDVRQAFHLTRYVSFQYLWDAQRRCHNEVSESLPR</sequence>
<protein>
    <submittedName>
        <fullName evidence="1">Uncharacterized protein</fullName>
    </submittedName>
</protein>
<dbReference type="VEuPathDB" id="FungiDB:CPUR_06982"/>
<organism evidence="1 2">
    <name type="scientific">Claviceps purpurea (strain 20.1)</name>
    <name type="common">Ergot fungus</name>
    <name type="synonym">Sphacelia segetum</name>
    <dbReference type="NCBI Taxonomy" id="1111077"/>
    <lineage>
        <taxon>Eukaryota</taxon>
        <taxon>Fungi</taxon>
        <taxon>Dikarya</taxon>
        <taxon>Ascomycota</taxon>
        <taxon>Pezizomycotina</taxon>
        <taxon>Sordariomycetes</taxon>
        <taxon>Hypocreomycetidae</taxon>
        <taxon>Hypocreales</taxon>
        <taxon>Clavicipitaceae</taxon>
        <taxon>Claviceps</taxon>
    </lineage>
</organism>
<keyword evidence="2" id="KW-1185">Reference proteome</keyword>
<dbReference type="EMBL" id="CAGA01000050">
    <property type="protein sequence ID" value="CCE33059.1"/>
    <property type="molecule type" value="Genomic_DNA"/>
</dbReference>
<accession>M1WHN9</accession>
<evidence type="ECO:0000313" key="2">
    <source>
        <dbReference type="Proteomes" id="UP000016801"/>
    </source>
</evidence>
<proteinExistence type="predicted"/>
<dbReference type="AlphaFoldDB" id="M1WHN9"/>
<reference evidence="1 2" key="1">
    <citation type="journal article" date="2013" name="PLoS Genet.">
        <title>Plant-symbiotic fungi as chemical engineers: Multi-genome analysis of the Clavicipitaceae reveals dynamics of alkaloid loci.</title>
        <authorList>
            <person name="Schardl C.L."/>
            <person name="Young C.A."/>
            <person name="Hesse U."/>
            <person name="Amyotte S.G."/>
            <person name="Andreeva K."/>
            <person name="Calie P.J."/>
            <person name="Fleetwood D.J."/>
            <person name="Haws D.C."/>
            <person name="Moore N."/>
            <person name="Oeser B."/>
            <person name="Panaccione D.G."/>
            <person name="Schweri K.K."/>
            <person name="Voisey C.R."/>
            <person name="Farman M.L."/>
            <person name="Jaromczyk J.W."/>
            <person name="Roe B.A."/>
            <person name="O'Sullivan D.M."/>
            <person name="Scott B."/>
            <person name="Tudzynski P."/>
            <person name="An Z."/>
            <person name="Arnaoudova E.G."/>
            <person name="Bullock C.T."/>
            <person name="Charlton N.D."/>
            <person name="Chen L."/>
            <person name="Cox M."/>
            <person name="Dinkins R.D."/>
            <person name="Florea S."/>
            <person name="Glenn A.E."/>
            <person name="Gordon A."/>
            <person name="Gueldener U."/>
            <person name="Harris D.R."/>
            <person name="Hollin W."/>
            <person name="Jaromczyk J."/>
            <person name="Johnson R.D."/>
            <person name="Khan A.K."/>
            <person name="Leistner E."/>
            <person name="Leuchtmann A."/>
            <person name="Li C."/>
            <person name="Liu J."/>
            <person name="Liu J."/>
            <person name="Liu M."/>
            <person name="Mace W."/>
            <person name="Machado C."/>
            <person name="Nagabhyru P."/>
            <person name="Pan J."/>
            <person name="Schmid J."/>
            <person name="Sugawara K."/>
            <person name="Steiner U."/>
            <person name="Takach J.E."/>
            <person name="Tanaka E."/>
            <person name="Webb J.S."/>
            <person name="Wilson E.V."/>
            <person name="Wiseman J.L."/>
            <person name="Yoshida R."/>
            <person name="Zeng Z."/>
        </authorList>
    </citation>
    <scope>NUCLEOTIDE SEQUENCE [LARGE SCALE GENOMIC DNA]</scope>
    <source>
        <strain evidence="1 2">20.1</strain>
    </source>
</reference>
<name>M1WHN9_CLAP2</name>
<comment type="caution">
    <text evidence="1">The sequence shown here is derived from an EMBL/GenBank/DDBJ whole genome shotgun (WGS) entry which is preliminary data.</text>
</comment>